<organism evidence="12 13">
    <name type="scientific">Phialemonium atrogriseum</name>
    <dbReference type="NCBI Taxonomy" id="1093897"/>
    <lineage>
        <taxon>Eukaryota</taxon>
        <taxon>Fungi</taxon>
        <taxon>Dikarya</taxon>
        <taxon>Ascomycota</taxon>
        <taxon>Pezizomycotina</taxon>
        <taxon>Sordariomycetes</taxon>
        <taxon>Sordariomycetidae</taxon>
        <taxon>Cephalothecales</taxon>
        <taxon>Cephalothecaceae</taxon>
        <taxon>Phialemonium</taxon>
    </lineage>
</organism>
<evidence type="ECO:0000256" key="1">
    <source>
        <dbReference type="ARBA" id="ARBA00000966"/>
    </source>
</evidence>
<feature type="chain" id="PRO_5042473084" description="cellulase" evidence="9">
    <location>
        <begin position="20"/>
        <end position="643"/>
    </location>
</feature>
<dbReference type="InterPro" id="IPR012341">
    <property type="entry name" value="6hp_glycosidase-like_sf"/>
</dbReference>
<dbReference type="EC" id="3.2.1.4" evidence="3"/>
<keyword evidence="5" id="KW-0136">Cellulose degradation</keyword>
<accession>A0AAJ0BY84</accession>
<dbReference type="EMBL" id="MU839021">
    <property type="protein sequence ID" value="KAK1764271.1"/>
    <property type="molecule type" value="Genomic_DNA"/>
</dbReference>
<feature type="domain" description="Glycoside hydrolase family 9" evidence="10">
    <location>
        <begin position="153"/>
        <end position="637"/>
    </location>
</feature>
<evidence type="ECO:0000313" key="12">
    <source>
        <dbReference type="EMBL" id="KAK1764271.1"/>
    </source>
</evidence>
<dbReference type="InterPro" id="IPR004197">
    <property type="entry name" value="Cellulase_Ig-like"/>
</dbReference>
<sequence>MLSSPVYVLLFLLTGFSSARRNCSPSSPSPSPSSPSEPAAAATVNLDSHILVDQFGYRPADPKVAVVRNPQNGYDAADTFTPGSTYQVRQASDGTVAYSGSPTAWNNGTVQTSSGDNGWWFDFSTLSTPGTYFVYDVSGQVRSPVFTIRQGVYKDVLKAAVRMYFYQRAGTGSGGGSKQPPYVDECWADDPTYVGPGQDTEAHDVTDRNNSAKVHDLSGGWFDAGDTNKYVTFATAAVHQLLSAYQENPAVFTDDFNIPESGNGIPDVIDEVKYETDWLKRMQFSSDGSVALKVGVLGNPSGLPSSDTSARFYVPSCTSSTIAAAGMFAHASYVYAEFPELASEAADLKSRAIRAWDNYQSIPTKQENCDTGVVRAGDADWDAPTQQAEAVVAAVWLYAVTGNATYSTYVKDNYKITRPYNDIGWTRYSAEQGKALLFYTTLPNADATLKSTIAADKLGDVQGGYQIYGLTATDDLYRNFMHDPQYHWGSHQVRANYGNSNADVLRYDIAVSNTAPYTTRALETLHYFHGVNPFGMVYLSNMGSYGATSSLNEIYHSWYWPGTKWADAKTSECGPAPGYIPGGPNAATDGIPSSLTPPVNQPLQKSYRDWNGVVGDPQTSWEISEPAIYYQAAYVELLSQFAN</sequence>
<evidence type="ECO:0000259" key="11">
    <source>
        <dbReference type="Pfam" id="PF02927"/>
    </source>
</evidence>
<feature type="domain" description="Cellulase Ig-like" evidence="11">
    <location>
        <begin position="48"/>
        <end position="134"/>
    </location>
</feature>
<dbReference type="Pfam" id="PF02927">
    <property type="entry name" value="CelD_N"/>
    <property type="match status" value="1"/>
</dbReference>
<dbReference type="Proteomes" id="UP001244011">
    <property type="component" value="Unassembled WGS sequence"/>
</dbReference>
<dbReference type="GO" id="GO:0008810">
    <property type="term" value="F:cellulase activity"/>
    <property type="evidence" value="ECO:0007669"/>
    <property type="project" value="UniProtKB-EC"/>
</dbReference>
<keyword evidence="6" id="KW-0119">Carbohydrate metabolism</keyword>
<keyword evidence="8" id="KW-0624">Polysaccharide degradation</keyword>
<comment type="caution">
    <text evidence="12">The sequence shown here is derived from an EMBL/GenBank/DDBJ whole genome shotgun (WGS) entry which is preliminary data.</text>
</comment>
<name>A0AAJ0BY84_9PEZI</name>
<dbReference type="InterPro" id="IPR008928">
    <property type="entry name" value="6-hairpin_glycosidase_sf"/>
</dbReference>
<keyword evidence="7" id="KW-0326">Glycosidase</keyword>
<reference evidence="12" key="1">
    <citation type="submission" date="2023-06" db="EMBL/GenBank/DDBJ databases">
        <title>Genome-scale phylogeny and comparative genomics of the fungal order Sordariales.</title>
        <authorList>
            <consortium name="Lawrence Berkeley National Laboratory"/>
            <person name="Hensen N."/>
            <person name="Bonometti L."/>
            <person name="Westerberg I."/>
            <person name="Brannstrom I.O."/>
            <person name="Guillou S."/>
            <person name="Cros-Aarteil S."/>
            <person name="Calhoun S."/>
            <person name="Haridas S."/>
            <person name="Kuo A."/>
            <person name="Mondo S."/>
            <person name="Pangilinan J."/>
            <person name="Riley R."/>
            <person name="Labutti K."/>
            <person name="Andreopoulos B."/>
            <person name="Lipzen A."/>
            <person name="Chen C."/>
            <person name="Yanf M."/>
            <person name="Daum C."/>
            <person name="Ng V."/>
            <person name="Clum A."/>
            <person name="Steindorff A."/>
            <person name="Ohm R."/>
            <person name="Martin F."/>
            <person name="Silar P."/>
            <person name="Natvig D."/>
            <person name="Lalanne C."/>
            <person name="Gautier V."/>
            <person name="Ament-Velasquez S.L."/>
            <person name="Kruys A."/>
            <person name="Hutchinson M.I."/>
            <person name="Powell A.J."/>
            <person name="Barry K."/>
            <person name="Miller A.N."/>
            <person name="Grigoriev I.V."/>
            <person name="Debuchy R."/>
            <person name="Gladieux P."/>
            <person name="Thoren M.H."/>
            <person name="Johannesson H."/>
        </authorList>
    </citation>
    <scope>NUCLEOTIDE SEQUENCE</scope>
    <source>
        <strain evidence="12">8032-3</strain>
    </source>
</reference>
<dbReference type="GeneID" id="85315024"/>
<keyword evidence="9" id="KW-0732">Signal</keyword>
<evidence type="ECO:0000256" key="6">
    <source>
        <dbReference type="ARBA" id="ARBA00023277"/>
    </source>
</evidence>
<proteinExistence type="inferred from homology"/>
<dbReference type="Pfam" id="PF00759">
    <property type="entry name" value="Glyco_hydro_9"/>
    <property type="match status" value="1"/>
</dbReference>
<dbReference type="GO" id="GO:0030245">
    <property type="term" value="P:cellulose catabolic process"/>
    <property type="evidence" value="ECO:0007669"/>
    <property type="project" value="UniProtKB-KW"/>
</dbReference>
<evidence type="ECO:0000256" key="5">
    <source>
        <dbReference type="ARBA" id="ARBA00023001"/>
    </source>
</evidence>
<evidence type="ECO:0000256" key="7">
    <source>
        <dbReference type="ARBA" id="ARBA00023295"/>
    </source>
</evidence>
<dbReference type="Gene3D" id="2.60.40.10">
    <property type="entry name" value="Immunoglobulins"/>
    <property type="match status" value="1"/>
</dbReference>
<evidence type="ECO:0000256" key="2">
    <source>
        <dbReference type="ARBA" id="ARBA00007072"/>
    </source>
</evidence>
<dbReference type="SUPFAM" id="SSF48208">
    <property type="entry name" value="Six-hairpin glycosidases"/>
    <property type="match status" value="1"/>
</dbReference>
<keyword evidence="13" id="KW-1185">Reference proteome</keyword>
<dbReference type="CDD" id="cd02850">
    <property type="entry name" value="E_set_Cellulase_N"/>
    <property type="match status" value="1"/>
</dbReference>
<evidence type="ECO:0000313" key="13">
    <source>
        <dbReference type="Proteomes" id="UP001244011"/>
    </source>
</evidence>
<dbReference type="Gene3D" id="1.50.10.10">
    <property type="match status" value="1"/>
</dbReference>
<protein>
    <recommendedName>
        <fullName evidence="3">cellulase</fullName>
        <ecNumber evidence="3">3.2.1.4</ecNumber>
    </recommendedName>
</protein>
<dbReference type="InterPro" id="IPR014756">
    <property type="entry name" value="Ig_E-set"/>
</dbReference>
<dbReference type="InterPro" id="IPR001701">
    <property type="entry name" value="Glyco_hydro_9"/>
</dbReference>
<dbReference type="AlphaFoldDB" id="A0AAJ0BY84"/>
<evidence type="ECO:0000256" key="9">
    <source>
        <dbReference type="SAM" id="SignalP"/>
    </source>
</evidence>
<evidence type="ECO:0000256" key="4">
    <source>
        <dbReference type="ARBA" id="ARBA00022801"/>
    </source>
</evidence>
<comment type="catalytic activity">
    <reaction evidence="1">
        <text>Endohydrolysis of (1-&gt;4)-beta-D-glucosidic linkages in cellulose, lichenin and cereal beta-D-glucans.</text>
        <dbReference type="EC" id="3.2.1.4"/>
    </reaction>
</comment>
<dbReference type="InterPro" id="IPR013783">
    <property type="entry name" value="Ig-like_fold"/>
</dbReference>
<dbReference type="RefSeq" id="XP_060280484.1">
    <property type="nucleotide sequence ID" value="XM_060431837.1"/>
</dbReference>
<dbReference type="SUPFAM" id="SSF81296">
    <property type="entry name" value="E set domains"/>
    <property type="match status" value="1"/>
</dbReference>
<evidence type="ECO:0000256" key="8">
    <source>
        <dbReference type="ARBA" id="ARBA00023326"/>
    </source>
</evidence>
<comment type="similarity">
    <text evidence="2">Belongs to the glycosyl hydrolase 9 (cellulase E) family.</text>
</comment>
<evidence type="ECO:0000256" key="3">
    <source>
        <dbReference type="ARBA" id="ARBA00012601"/>
    </source>
</evidence>
<keyword evidence="4 12" id="KW-0378">Hydrolase</keyword>
<evidence type="ECO:0000259" key="10">
    <source>
        <dbReference type="Pfam" id="PF00759"/>
    </source>
</evidence>
<feature type="signal peptide" evidence="9">
    <location>
        <begin position="1"/>
        <end position="19"/>
    </location>
</feature>
<gene>
    <name evidence="12" type="ORF">QBC33DRAFT_595593</name>
</gene>
<dbReference type="PANTHER" id="PTHR22298">
    <property type="entry name" value="ENDO-1,4-BETA-GLUCANASE"/>
    <property type="match status" value="1"/>
</dbReference>